<protein>
    <submittedName>
        <fullName evidence="2">Uncharacterized protein</fullName>
    </submittedName>
</protein>
<dbReference type="OrthoDB" id="20617at2759"/>
<accession>A0A151Z823</accession>
<dbReference type="AlphaFoldDB" id="A0A151Z823"/>
<reference evidence="2 3" key="1">
    <citation type="submission" date="2015-12" db="EMBL/GenBank/DDBJ databases">
        <title>Dictyostelia acquired genes for synthesis and detection of signals that induce cell-type specialization by lateral gene transfer from prokaryotes.</title>
        <authorList>
            <person name="Gloeckner G."/>
            <person name="Schaap P."/>
        </authorList>
    </citation>
    <scope>NUCLEOTIDE SEQUENCE [LARGE SCALE GENOMIC DNA]</scope>
    <source>
        <strain evidence="2 3">TK</strain>
    </source>
</reference>
<dbReference type="InParanoid" id="A0A151Z823"/>
<evidence type="ECO:0000256" key="1">
    <source>
        <dbReference type="SAM" id="MobiDB-lite"/>
    </source>
</evidence>
<keyword evidence="3" id="KW-1185">Reference proteome</keyword>
<proteinExistence type="predicted"/>
<comment type="caution">
    <text evidence="2">The sequence shown here is derived from an EMBL/GenBank/DDBJ whole genome shotgun (WGS) entry which is preliminary data.</text>
</comment>
<evidence type="ECO:0000313" key="2">
    <source>
        <dbReference type="EMBL" id="KYQ90101.1"/>
    </source>
</evidence>
<evidence type="ECO:0000313" key="3">
    <source>
        <dbReference type="Proteomes" id="UP000076078"/>
    </source>
</evidence>
<sequence length="256" mass="29817">MNNKTQLPQPTIVEEEEEEIQNFDSFSKDDLIEAIQDIRGEYYLLEDRFEGLSKRLKDKTKEVEFNRKLLTEREDLLLQLQWEPSQDLAYIRGGNGDPKNEVKMKAIIDQLRILEKGIFERDEKIQHLEKVIEKFTLDQINQGQLPTQVNIPAFSTIPPNSSSKVLNYEIVNTNSPTNFKSLSEYTLSKSPLDEINQLEQASVQVSNNQTFTRSPSFWNSPSQYFNSWYKKEQYQENSSSNRPEKPMADNEGIKIN</sequence>
<name>A0A151Z823_TIELA</name>
<dbReference type="Proteomes" id="UP000076078">
    <property type="component" value="Unassembled WGS sequence"/>
</dbReference>
<organism evidence="2 3">
    <name type="scientific">Tieghemostelium lacteum</name>
    <name type="common">Slime mold</name>
    <name type="synonym">Dictyostelium lacteum</name>
    <dbReference type="NCBI Taxonomy" id="361077"/>
    <lineage>
        <taxon>Eukaryota</taxon>
        <taxon>Amoebozoa</taxon>
        <taxon>Evosea</taxon>
        <taxon>Eumycetozoa</taxon>
        <taxon>Dictyostelia</taxon>
        <taxon>Dictyosteliales</taxon>
        <taxon>Raperosteliaceae</taxon>
        <taxon>Tieghemostelium</taxon>
    </lineage>
</organism>
<feature type="region of interest" description="Disordered" evidence="1">
    <location>
        <begin position="234"/>
        <end position="256"/>
    </location>
</feature>
<gene>
    <name evidence="2" type="ORF">DLAC_08686</name>
</gene>
<feature type="compositionally biased region" description="Basic and acidic residues" evidence="1">
    <location>
        <begin position="242"/>
        <end position="256"/>
    </location>
</feature>
<dbReference type="EMBL" id="LODT01000037">
    <property type="protein sequence ID" value="KYQ90101.1"/>
    <property type="molecule type" value="Genomic_DNA"/>
</dbReference>
<dbReference type="FunCoup" id="A0A151Z823">
    <property type="interactions" value="566"/>
</dbReference>
<dbReference type="OMA" id="PMADNEG"/>